<dbReference type="PANTHER" id="PTHR39290:SF6">
    <property type="entry name" value="S-ADENOSYL-L-METHIONINE-DEPENDENT METHYLTRANSFERASES SUPERFAMILY PROTEIN"/>
    <property type="match status" value="1"/>
</dbReference>
<reference evidence="1 2" key="1">
    <citation type="journal article" date="2016" name="Nat. Commun.">
        <title>Ectomycorrhizal ecology is imprinted in the genome of the dominant symbiotic fungus Cenococcum geophilum.</title>
        <authorList>
            <consortium name="DOE Joint Genome Institute"/>
            <person name="Peter M."/>
            <person name="Kohler A."/>
            <person name="Ohm R.A."/>
            <person name="Kuo A."/>
            <person name="Krutzmann J."/>
            <person name="Morin E."/>
            <person name="Arend M."/>
            <person name="Barry K.W."/>
            <person name="Binder M."/>
            <person name="Choi C."/>
            <person name="Clum A."/>
            <person name="Copeland A."/>
            <person name="Grisel N."/>
            <person name="Haridas S."/>
            <person name="Kipfer T."/>
            <person name="LaButti K."/>
            <person name="Lindquist E."/>
            <person name="Lipzen A."/>
            <person name="Maire R."/>
            <person name="Meier B."/>
            <person name="Mihaltcheva S."/>
            <person name="Molinier V."/>
            <person name="Murat C."/>
            <person name="Poggeler S."/>
            <person name="Quandt C.A."/>
            <person name="Sperisen C."/>
            <person name="Tritt A."/>
            <person name="Tisserant E."/>
            <person name="Crous P.W."/>
            <person name="Henrissat B."/>
            <person name="Nehls U."/>
            <person name="Egli S."/>
            <person name="Spatafora J.W."/>
            <person name="Grigoriev I.V."/>
            <person name="Martin F.M."/>
        </authorList>
    </citation>
    <scope>NUCLEOTIDE SEQUENCE [LARGE SCALE GENOMIC DNA]</scope>
    <source>
        <strain evidence="1 2">CBS 207.34</strain>
    </source>
</reference>
<dbReference type="PANTHER" id="PTHR39290">
    <property type="entry name" value="C3H1-TYPE DOMAIN-CONTAINING PROTEIN-RELATED"/>
    <property type="match status" value="1"/>
</dbReference>
<dbReference type="EMBL" id="KV749596">
    <property type="protein sequence ID" value="OCL08765.1"/>
    <property type="molecule type" value="Genomic_DNA"/>
</dbReference>
<gene>
    <name evidence="1" type="ORF">AOQ84DRAFT_317881</name>
</gene>
<keyword evidence="2" id="KW-1185">Reference proteome</keyword>
<dbReference type="AlphaFoldDB" id="A0A8E2JT70"/>
<sequence length="245" mass="26803">MPPRRGPYCEGSKSAFDPDLLFATWGDDCLPQNNYDFGFTIIKIFNLSPTDNYVYRALGETTLRQAQAAIDAGSKNGLHAWYLDEEGNEMPPPTPADITAYTNLFASTTTLQTALTGFLANAKKASLRASIAAHLSSNLLTTPALPLPKKSKHHPHTNPYLDIWTWACHNLAWAGPVPATARTTISHHALPILYHHFGCAVPTHLALQLLAQLAQPARPCGSQSARPILDIGSGNGYWTYCLRRL</sequence>
<feature type="non-terminal residue" evidence="1">
    <location>
        <position position="245"/>
    </location>
</feature>
<name>A0A8E2JT70_9PEZI</name>
<protein>
    <submittedName>
        <fullName evidence="1">Uncharacterized protein</fullName>
    </submittedName>
</protein>
<evidence type="ECO:0000313" key="1">
    <source>
        <dbReference type="EMBL" id="OCL08765.1"/>
    </source>
</evidence>
<dbReference type="OrthoDB" id="5411518at2759"/>
<organism evidence="1 2">
    <name type="scientific">Glonium stellatum</name>
    <dbReference type="NCBI Taxonomy" id="574774"/>
    <lineage>
        <taxon>Eukaryota</taxon>
        <taxon>Fungi</taxon>
        <taxon>Dikarya</taxon>
        <taxon>Ascomycota</taxon>
        <taxon>Pezizomycotina</taxon>
        <taxon>Dothideomycetes</taxon>
        <taxon>Pleosporomycetidae</taxon>
        <taxon>Gloniales</taxon>
        <taxon>Gloniaceae</taxon>
        <taxon>Glonium</taxon>
    </lineage>
</organism>
<proteinExistence type="predicted"/>
<accession>A0A8E2JT70</accession>
<evidence type="ECO:0000313" key="2">
    <source>
        <dbReference type="Proteomes" id="UP000250140"/>
    </source>
</evidence>
<dbReference type="Proteomes" id="UP000250140">
    <property type="component" value="Unassembled WGS sequence"/>
</dbReference>